<dbReference type="Pfam" id="PF00589">
    <property type="entry name" value="Phage_integrase"/>
    <property type="match status" value="1"/>
</dbReference>
<proteinExistence type="inferred from homology"/>
<evidence type="ECO:0000313" key="6">
    <source>
        <dbReference type="EMBL" id="CDH01375.1"/>
    </source>
</evidence>
<evidence type="ECO:0000256" key="1">
    <source>
        <dbReference type="ARBA" id="ARBA00008857"/>
    </source>
</evidence>
<dbReference type="GO" id="GO:0003677">
    <property type="term" value="F:DNA binding"/>
    <property type="evidence" value="ECO:0007669"/>
    <property type="project" value="UniProtKB-KW"/>
</dbReference>
<evidence type="ECO:0000256" key="3">
    <source>
        <dbReference type="ARBA" id="ARBA00023125"/>
    </source>
</evidence>
<dbReference type="InterPro" id="IPR002104">
    <property type="entry name" value="Integrase_catalytic"/>
</dbReference>
<dbReference type="GO" id="GO:0015074">
    <property type="term" value="P:DNA integration"/>
    <property type="evidence" value="ECO:0007669"/>
    <property type="project" value="UniProtKB-KW"/>
</dbReference>
<dbReference type="Proteomes" id="UP000028487">
    <property type="component" value="Unassembled WGS sequence"/>
</dbReference>
<protein>
    <submittedName>
        <fullName evidence="6">Integrase</fullName>
    </submittedName>
</protein>
<dbReference type="RefSeq" id="WP_038224111.1">
    <property type="nucleotide sequence ID" value="NZ_CAWLWD010000178.1"/>
</dbReference>
<dbReference type="InterPro" id="IPR025166">
    <property type="entry name" value="Integrase_DNA_bind_dom"/>
</dbReference>
<reference evidence="6" key="1">
    <citation type="submission" date="2013-07" db="EMBL/GenBank/DDBJ databases">
        <title>Sub-species coevolution in mutualistic symbiosis.</title>
        <authorList>
            <person name="Murfin K."/>
            <person name="Klassen J."/>
            <person name="Lee M."/>
            <person name="Forst S."/>
            <person name="Stock P."/>
            <person name="Goodrich-Blair H."/>
        </authorList>
    </citation>
    <scope>NUCLEOTIDE SEQUENCE [LARGE SCALE GENOMIC DNA]</scope>
    <source>
        <strain evidence="6">Feltiae Moldova</strain>
    </source>
</reference>
<comment type="caution">
    <text evidence="6">The sequence shown here is derived from an EMBL/GenBank/DDBJ whole genome shotgun (WGS) entry which is preliminary data.</text>
</comment>
<dbReference type="Gene3D" id="1.10.443.10">
    <property type="entry name" value="Intergrase catalytic core"/>
    <property type="match status" value="1"/>
</dbReference>
<dbReference type="Gene3D" id="3.30.160.390">
    <property type="entry name" value="Integrase, DNA-binding domain"/>
    <property type="match status" value="1"/>
</dbReference>
<organism evidence="6">
    <name type="scientific">Xenorhabdus bovienii str. feltiae Moldova</name>
    <dbReference type="NCBI Taxonomy" id="1398200"/>
    <lineage>
        <taxon>Bacteria</taxon>
        <taxon>Pseudomonadati</taxon>
        <taxon>Pseudomonadota</taxon>
        <taxon>Gammaproteobacteria</taxon>
        <taxon>Enterobacterales</taxon>
        <taxon>Morganellaceae</taxon>
        <taxon>Xenorhabdus</taxon>
    </lineage>
</organism>
<dbReference type="AlphaFoldDB" id="A0A077NR88"/>
<dbReference type="InterPro" id="IPR010998">
    <property type="entry name" value="Integrase_recombinase_N"/>
</dbReference>
<dbReference type="EMBL" id="CBSV010000127">
    <property type="protein sequence ID" value="CDH01375.1"/>
    <property type="molecule type" value="Genomic_DNA"/>
</dbReference>
<dbReference type="CDD" id="cd00801">
    <property type="entry name" value="INT_P4_C"/>
    <property type="match status" value="1"/>
</dbReference>
<dbReference type="SUPFAM" id="SSF56349">
    <property type="entry name" value="DNA breaking-rejoining enzymes"/>
    <property type="match status" value="1"/>
</dbReference>
<evidence type="ECO:0000256" key="2">
    <source>
        <dbReference type="ARBA" id="ARBA00022908"/>
    </source>
</evidence>
<dbReference type="Gene3D" id="1.10.150.130">
    <property type="match status" value="1"/>
</dbReference>
<dbReference type="HOGENOM" id="CLU_027562_0_4_6"/>
<dbReference type="PROSITE" id="PS51898">
    <property type="entry name" value="TYR_RECOMBINASE"/>
    <property type="match status" value="1"/>
</dbReference>
<dbReference type="GO" id="GO:0006310">
    <property type="term" value="P:DNA recombination"/>
    <property type="evidence" value="ECO:0007669"/>
    <property type="project" value="UniProtKB-KW"/>
</dbReference>
<dbReference type="InterPro" id="IPR013762">
    <property type="entry name" value="Integrase-like_cat_sf"/>
</dbReference>
<sequence>MTLSDTKLRSIHGKPYQGKPEITDIDGLSARVSPKGMITFQCRYRLSGKQHRISIGRYPAISLRDARAKAVEIKILVEQGAEPRALNEYTERKITTLDDCIRYWADTYVYKQLRPKTQALYDAMVIKNISGKFSNTDIEKITSRDWIDLFAEFEKENSKKAHRLFIQLKSAINWCIRRQLIDSCQIMKINPRDIGEKSSVGDRVLSYQELAKIWLAIERSRASTSNKLLHQMVMLWGCRLSELRLATIQEFDLENKIWAVPSEHSKTNTIIRRPIFDGIRPLLDKALITYKDILFPGQDIRAPISISAANRYVRRIRDGLNMEEWRAHDFRRSLATRLSEEGIAPHVIEKMLGHELGGIMTIYNKHNWIDDQREAYDIYFDKLMWHIRKIAD</sequence>
<gene>
    <name evidence="6" type="primary">int</name>
    <name evidence="6" type="ORF">XBFM1_2120002</name>
</gene>
<evidence type="ECO:0000259" key="5">
    <source>
        <dbReference type="PROSITE" id="PS51898"/>
    </source>
</evidence>
<accession>A0A077NR88</accession>
<dbReference type="PANTHER" id="PTHR30629">
    <property type="entry name" value="PROPHAGE INTEGRASE"/>
    <property type="match status" value="1"/>
</dbReference>
<keyword evidence="3" id="KW-0238">DNA-binding</keyword>
<keyword evidence="2" id="KW-0229">DNA integration</keyword>
<comment type="similarity">
    <text evidence="1">Belongs to the 'phage' integrase family.</text>
</comment>
<dbReference type="Pfam" id="PF13356">
    <property type="entry name" value="Arm-DNA-bind_3"/>
    <property type="match status" value="1"/>
</dbReference>
<keyword evidence="4" id="KW-0233">DNA recombination</keyword>
<dbReference type="InterPro" id="IPR038488">
    <property type="entry name" value="Integrase_DNA-bd_sf"/>
</dbReference>
<dbReference type="InterPro" id="IPR011010">
    <property type="entry name" value="DNA_brk_join_enz"/>
</dbReference>
<feature type="domain" description="Tyr recombinase" evidence="5">
    <location>
        <begin position="200"/>
        <end position="377"/>
    </location>
</feature>
<dbReference type="PANTHER" id="PTHR30629:SF2">
    <property type="entry name" value="PROPHAGE INTEGRASE INTS-RELATED"/>
    <property type="match status" value="1"/>
</dbReference>
<dbReference type="InterPro" id="IPR050808">
    <property type="entry name" value="Phage_Integrase"/>
</dbReference>
<name>A0A077NR88_XENBV</name>
<evidence type="ECO:0000256" key="4">
    <source>
        <dbReference type="ARBA" id="ARBA00023172"/>
    </source>
</evidence>